<evidence type="ECO:0008006" key="4">
    <source>
        <dbReference type="Google" id="ProtNLM"/>
    </source>
</evidence>
<evidence type="ECO:0000313" key="3">
    <source>
        <dbReference type="Proteomes" id="UP000034681"/>
    </source>
</evidence>
<reference evidence="2" key="1">
    <citation type="submission" date="2012-04" db="EMBL/GenBank/DDBJ databases">
        <authorList>
            <person name="Borisov I.G."/>
            <person name="Ivanikova N.V."/>
            <person name="Pinevich A.V."/>
        </authorList>
    </citation>
    <scope>NUCLEOTIDE SEQUENCE</scope>
    <source>
        <strain evidence="2">CALU 1027</strain>
    </source>
</reference>
<evidence type="ECO:0000256" key="1">
    <source>
        <dbReference type="SAM" id="MobiDB-lite"/>
    </source>
</evidence>
<feature type="region of interest" description="Disordered" evidence="1">
    <location>
        <begin position="1"/>
        <end position="29"/>
    </location>
</feature>
<dbReference type="eggNOG" id="ENOG50330KB">
    <property type="taxonomic scope" value="Bacteria"/>
</dbReference>
<comment type="caution">
    <text evidence="2">The sequence shown here is derived from an EMBL/GenBank/DDBJ whole genome shotgun (WGS) entry which is preliminary data.</text>
</comment>
<feature type="compositionally biased region" description="Low complexity" evidence="1">
    <location>
        <begin position="1"/>
        <end position="19"/>
    </location>
</feature>
<evidence type="ECO:0000313" key="2">
    <source>
        <dbReference type="EMBL" id="KKJ00907.1"/>
    </source>
</evidence>
<dbReference type="AlphaFoldDB" id="A0A0M2Q2T9"/>
<protein>
    <recommendedName>
        <fullName evidence="4">Type II toxin-antitoxin system CcdA family antitoxin</fullName>
    </recommendedName>
</protein>
<accession>A0A0M2Q2T9</accession>
<organism evidence="2 3">
    <name type="scientific">Prochlorothrix hollandica PCC 9006 = CALU 1027</name>
    <dbReference type="NCBI Taxonomy" id="317619"/>
    <lineage>
        <taxon>Bacteria</taxon>
        <taxon>Bacillati</taxon>
        <taxon>Cyanobacteriota</taxon>
        <taxon>Cyanophyceae</taxon>
        <taxon>Prochlorotrichales</taxon>
        <taxon>Prochlorotrichaceae</taxon>
        <taxon>Prochlorothrix</taxon>
    </lineage>
</organism>
<dbReference type="STRING" id="317619.GCA_000332315_03173"/>
<gene>
    <name evidence="2" type="ORF">PROH_00170</name>
</gene>
<dbReference type="RefSeq" id="WP_017713418.1">
    <property type="nucleotide sequence ID" value="NZ_KB235941.1"/>
</dbReference>
<name>A0A0M2Q2T9_PROHO</name>
<keyword evidence="3" id="KW-1185">Reference proteome</keyword>
<dbReference type="OrthoDB" id="488695at2"/>
<sequence>MTEPLAQASSTTQQGTGSSIADASQRDKVEMRISIDPDLLEEINHLTQDPSRIIEAALRRWLRGEPQRDEDLARTFSRNVPVPPRGEWND</sequence>
<feature type="region of interest" description="Disordered" evidence="1">
    <location>
        <begin position="65"/>
        <end position="90"/>
    </location>
</feature>
<dbReference type="Proteomes" id="UP000034681">
    <property type="component" value="Unassembled WGS sequence"/>
</dbReference>
<proteinExistence type="predicted"/>
<dbReference type="EMBL" id="AJTX02000002">
    <property type="protein sequence ID" value="KKJ00907.1"/>
    <property type="molecule type" value="Genomic_DNA"/>
</dbReference>